<evidence type="ECO:0000256" key="2">
    <source>
        <dbReference type="ARBA" id="ARBA00009477"/>
    </source>
</evidence>
<evidence type="ECO:0000259" key="11">
    <source>
        <dbReference type="Pfam" id="PF25994"/>
    </source>
</evidence>
<sequence length="447" mass="48531">MTTMDMSAPYARANLNRSKVKSSDFSLRGRVMTGSIAAILLLGGIGGWAATAKLSGAVISSGTVLVAENVKVIQHPDGGVVQAINVHKGQHVTSGDVLLRLDDVQIRAERSILMGQLAELIARQSRLIAERDAAKEISFPLDFLATYPDAILILHGEQQLFESTTRNRESQREQLQLQVSQLEEEIGGLQFQATALADELTLAREERDRMGSLSEKGLIETTRLNVADRELARMLGSQGELTASIARSNARISEIKLQILAIDDVAYTEAQRELRAVTANIAELSDRLVAVEDRLERTLIRAPVSGSVNELAVTTLGGVVGSAERLLTIVPDDADLSIEFRVAINDIDQILPGQEVKLRFSAFDQRTTPEIPAVVSRISAAATSDPQSGQSYYVAEASVTGDLSVLGNRGLIPGMPVEVFVQTQEQVAIAYFVKPFTDQISRAFREQ</sequence>
<keyword evidence="3 9" id="KW-0813">Transport</keyword>
<organism evidence="13 14">
    <name type="scientific">Devosia riboflavina</name>
    <dbReference type="NCBI Taxonomy" id="46914"/>
    <lineage>
        <taxon>Bacteria</taxon>
        <taxon>Pseudomonadati</taxon>
        <taxon>Pseudomonadota</taxon>
        <taxon>Alphaproteobacteria</taxon>
        <taxon>Hyphomicrobiales</taxon>
        <taxon>Devosiaceae</taxon>
        <taxon>Devosia</taxon>
    </lineage>
</organism>
<dbReference type="Gene3D" id="2.40.30.170">
    <property type="match status" value="1"/>
</dbReference>
<evidence type="ECO:0000256" key="3">
    <source>
        <dbReference type="ARBA" id="ARBA00022448"/>
    </source>
</evidence>
<dbReference type="InterPro" id="IPR010129">
    <property type="entry name" value="T1SS_HlyD"/>
</dbReference>
<dbReference type="PRINTS" id="PR01490">
    <property type="entry name" value="RTXTOXIND"/>
</dbReference>
<keyword evidence="8" id="KW-0472">Membrane</keyword>
<dbReference type="AlphaFoldDB" id="A0A087M745"/>
<evidence type="ECO:0000256" key="8">
    <source>
        <dbReference type="ARBA" id="ARBA00023136"/>
    </source>
</evidence>
<proteinExistence type="inferred from homology"/>
<evidence type="ECO:0000256" key="9">
    <source>
        <dbReference type="RuleBase" id="RU365093"/>
    </source>
</evidence>
<dbReference type="GO" id="GO:0005886">
    <property type="term" value="C:plasma membrane"/>
    <property type="evidence" value="ECO:0007669"/>
    <property type="project" value="UniProtKB-SubCell"/>
</dbReference>
<evidence type="ECO:0000256" key="7">
    <source>
        <dbReference type="ARBA" id="ARBA00022989"/>
    </source>
</evidence>
<comment type="subcellular location">
    <subcellularLocation>
        <location evidence="1 9">Cell inner membrane</location>
        <topology evidence="1 9">Single-pass membrane protein</topology>
    </subcellularLocation>
</comment>
<evidence type="ECO:0000256" key="1">
    <source>
        <dbReference type="ARBA" id="ARBA00004377"/>
    </source>
</evidence>
<reference evidence="13 14" key="1">
    <citation type="submission" date="2014-08" db="EMBL/GenBank/DDBJ databases">
        <authorList>
            <person name="Hassan Y.I."/>
            <person name="Lepp D."/>
            <person name="Zhou T."/>
        </authorList>
    </citation>
    <scope>NUCLEOTIDE SEQUENCE [LARGE SCALE GENOMIC DNA]</scope>
    <source>
        <strain evidence="13 14">IFO13584</strain>
    </source>
</reference>
<evidence type="ECO:0000313" key="13">
    <source>
        <dbReference type="EMBL" id="KFL32698.1"/>
    </source>
</evidence>
<evidence type="ECO:0000256" key="4">
    <source>
        <dbReference type="ARBA" id="ARBA00022475"/>
    </source>
</evidence>
<comment type="caution">
    <text evidence="13">The sequence shown here is derived from an EMBL/GenBank/DDBJ whole genome shotgun (WGS) entry which is preliminary data.</text>
</comment>
<dbReference type="InterPro" id="IPR050739">
    <property type="entry name" value="MFP"/>
</dbReference>
<dbReference type="PANTHER" id="PTHR30386">
    <property type="entry name" value="MEMBRANE FUSION SUBUNIT OF EMRAB-TOLC MULTIDRUG EFFLUX PUMP"/>
    <property type="match status" value="1"/>
</dbReference>
<dbReference type="Pfam" id="PF26002">
    <property type="entry name" value="Beta-barrel_AprE"/>
    <property type="match status" value="1"/>
</dbReference>
<keyword evidence="7" id="KW-1133">Transmembrane helix</keyword>
<dbReference type="RefSeq" id="WP_035077701.1">
    <property type="nucleotide sequence ID" value="NZ_JQGC01000001.1"/>
</dbReference>
<comment type="similarity">
    <text evidence="2 9">Belongs to the membrane fusion protein (MFP) (TC 8.A.1) family.</text>
</comment>
<keyword evidence="10" id="KW-0175">Coiled coil</keyword>
<dbReference type="GO" id="GO:0015031">
    <property type="term" value="P:protein transport"/>
    <property type="evidence" value="ECO:0007669"/>
    <property type="project" value="InterPro"/>
</dbReference>
<evidence type="ECO:0000256" key="6">
    <source>
        <dbReference type="ARBA" id="ARBA00022692"/>
    </source>
</evidence>
<dbReference type="Proteomes" id="UP000028981">
    <property type="component" value="Unassembled WGS sequence"/>
</dbReference>
<evidence type="ECO:0000259" key="12">
    <source>
        <dbReference type="Pfam" id="PF26002"/>
    </source>
</evidence>
<dbReference type="InterPro" id="IPR058781">
    <property type="entry name" value="HH_AprE-like"/>
</dbReference>
<dbReference type="EMBL" id="JQGC01000001">
    <property type="protein sequence ID" value="KFL32698.1"/>
    <property type="molecule type" value="Genomic_DNA"/>
</dbReference>
<keyword evidence="5 9" id="KW-0997">Cell inner membrane</keyword>
<keyword evidence="4 9" id="KW-1003">Cell membrane</keyword>
<evidence type="ECO:0000313" key="14">
    <source>
        <dbReference type="Proteomes" id="UP000028981"/>
    </source>
</evidence>
<name>A0A087M745_9HYPH</name>
<dbReference type="PANTHER" id="PTHR30386:SF17">
    <property type="entry name" value="ALKALINE PROTEASE SECRETION PROTEIN APRE"/>
    <property type="match status" value="1"/>
</dbReference>
<dbReference type="Gene3D" id="2.40.50.100">
    <property type="match status" value="1"/>
</dbReference>
<dbReference type="STRING" id="46914.JP75_00640"/>
<feature type="domain" description="AprE-like long alpha-helical hairpin" evidence="11">
    <location>
        <begin position="107"/>
        <end position="294"/>
    </location>
</feature>
<keyword evidence="6" id="KW-0812">Transmembrane</keyword>
<feature type="coiled-coil region" evidence="10">
    <location>
        <begin position="267"/>
        <end position="301"/>
    </location>
</feature>
<keyword evidence="14" id="KW-1185">Reference proteome</keyword>
<feature type="domain" description="AprE-like beta-barrel" evidence="12">
    <location>
        <begin position="336"/>
        <end position="424"/>
    </location>
</feature>
<dbReference type="Pfam" id="PF25994">
    <property type="entry name" value="HH_AprE"/>
    <property type="match status" value="1"/>
</dbReference>
<gene>
    <name evidence="13" type="ORF">JP75_00640</name>
</gene>
<evidence type="ECO:0000256" key="10">
    <source>
        <dbReference type="SAM" id="Coils"/>
    </source>
</evidence>
<protein>
    <recommendedName>
        <fullName evidence="9">Membrane fusion protein (MFP) family protein</fullName>
    </recommendedName>
</protein>
<feature type="coiled-coil region" evidence="10">
    <location>
        <begin position="165"/>
        <end position="192"/>
    </location>
</feature>
<dbReference type="InterPro" id="IPR058982">
    <property type="entry name" value="Beta-barrel_AprE"/>
</dbReference>
<dbReference type="NCBIfam" id="TIGR01843">
    <property type="entry name" value="type_I_hlyD"/>
    <property type="match status" value="1"/>
</dbReference>
<evidence type="ECO:0000256" key="5">
    <source>
        <dbReference type="ARBA" id="ARBA00022519"/>
    </source>
</evidence>
<accession>A0A087M745</accession>